<protein>
    <submittedName>
        <fullName evidence="2">SUF system Fe-S cluster assembly protein</fullName>
    </submittedName>
</protein>
<dbReference type="InterPro" id="IPR034904">
    <property type="entry name" value="FSCA_dom_sf"/>
</dbReference>
<organism evidence="2 3">
    <name type="scientific">Mariniflexile ostreae</name>
    <dbReference type="NCBI Taxonomy" id="1520892"/>
    <lineage>
        <taxon>Bacteria</taxon>
        <taxon>Pseudomonadati</taxon>
        <taxon>Bacteroidota</taxon>
        <taxon>Flavobacteriia</taxon>
        <taxon>Flavobacteriales</taxon>
        <taxon>Flavobacteriaceae</taxon>
        <taxon>Mariniflexile</taxon>
    </lineage>
</organism>
<keyword evidence="3" id="KW-1185">Reference proteome</keyword>
<comment type="caution">
    <text evidence="2">The sequence shown here is derived from an EMBL/GenBank/DDBJ whole genome shotgun (WGS) entry which is preliminary data.</text>
</comment>
<name>A0ABV5FA52_9FLAO</name>
<dbReference type="PANTHER" id="PTHR42831:SF1">
    <property type="entry name" value="FE-S PROTEIN MATURATION AUXILIARY FACTOR YITW"/>
    <property type="match status" value="1"/>
</dbReference>
<dbReference type="InterPro" id="IPR052339">
    <property type="entry name" value="Fe-S_Maturation_MIP18"/>
</dbReference>
<evidence type="ECO:0000313" key="3">
    <source>
        <dbReference type="Proteomes" id="UP001589585"/>
    </source>
</evidence>
<dbReference type="InterPro" id="IPR002744">
    <property type="entry name" value="MIP18-like"/>
</dbReference>
<dbReference type="Proteomes" id="UP001589585">
    <property type="component" value="Unassembled WGS sequence"/>
</dbReference>
<feature type="domain" description="MIP18 family-like" evidence="1">
    <location>
        <begin position="12"/>
        <end position="84"/>
    </location>
</feature>
<accession>A0ABV5FA52</accession>
<dbReference type="NCBIfam" id="TIGR02945">
    <property type="entry name" value="SUF_assoc"/>
    <property type="match status" value="1"/>
</dbReference>
<dbReference type="InterPro" id="IPR014291">
    <property type="entry name" value="SUF_FeS_clus_asmbl-assoc"/>
</dbReference>
<evidence type="ECO:0000259" key="1">
    <source>
        <dbReference type="Pfam" id="PF01883"/>
    </source>
</evidence>
<reference evidence="2 3" key="1">
    <citation type="submission" date="2024-09" db="EMBL/GenBank/DDBJ databases">
        <authorList>
            <person name="Sun Q."/>
            <person name="Mori K."/>
        </authorList>
    </citation>
    <scope>NUCLEOTIDE SEQUENCE [LARGE SCALE GENOMIC DNA]</scope>
    <source>
        <strain evidence="2 3">CECT 8622</strain>
    </source>
</reference>
<dbReference type="Pfam" id="PF01883">
    <property type="entry name" value="FeS_assembly_P"/>
    <property type="match status" value="1"/>
</dbReference>
<evidence type="ECO:0000313" key="2">
    <source>
        <dbReference type="EMBL" id="MFB9056018.1"/>
    </source>
</evidence>
<sequence>MSDTIDIAELGEKIVNVIKTIYDPEIPVDIYELGLIYDVFVNEDREVKILMTLTTPNCPVAETLPMEVEEKVKSLDEVKNAEVEITFDPPWTQELMSEEAKLELGML</sequence>
<dbReference type="PANTHER" id="PTHR42831">
    <property type="entry name" value="FE-S PROTEIN MATURATION AUXILIARY FACTOR YITW"/>
    <property type="match status" value="1"/>
</dbReference>
<dbReference type="SUPFAM" id="SSF117916">
    <property type="entry name" value="Fe-S cluster assembly (FSCA) domain-like"/>
    <property type="match status" value="1"/>
</dbReference>
<dbReference type="RefSeq" id="WP_379860210.1">
    <property type="nucleotide sequence ID" value="NZ_JBHMFC010000013.1"/>
</dbReference>
<dbReference type="Gene3D" id="3.30.300.130">
    <property type="entry name" value="Fe-S cluster assembly (FSCA)"/>
    <property type="match status" value="1"/>
</dbReference>
<dbReference type="EMBL" id="JBHMFC010000013">
    <property type="protein sequence ID" value="MFB9056018.1"/>
    <property type="molecule type" value="Genomic_DNA"/>
</dbReference>
<proteinExistence type="predicted"/>
<gene>
    <name evidence="2" type="ORF">ACFFU9_04615</name>
</gene>